<gene>
    <name evidence="1" type="ORF">SPARVUS_LOCUS4903699</name>
</gene>
<dbReference type="Proteomes" id="UP001162483">
    <property type="component" value="Unassembled WGS sequence"/>
</dbReference>
<reference evidence="1" key="1">
    <citation type="submission" date="2023-05" db="EMBL/GenBank/DDBJ databases">
        <authorList>
            <person name="Stuckert A."/>
        </authorList>
    </citation>
    <scope>NUCLEOTIDE SEQUENCE</scope>
</reference>
<keyword evidence="2" id="KW-1185">Reference proteome</keyword>
<evidence type="ECO:0000313" key="1">
    <source>
        <dbReference type="EMBL" id="CAI9558531.1"/>
    </source>
</evidence>
<sequence>MGPLTDPGPSGSARVSKWSLRPCTQPLMSKPLATKVSTPLSEDVKIGIMLCFSMSQYMLAIMVPSMSVPGPTRHI</sequence>
<comment type="caution">
    <text evidence="1">The sequence shown here is derived from an EMBL/GenBank/DDBJ whole genome shotgun (WGS) entry which is preliminary data.</text>
</comment>
<dbReference type="EMBL" id="CATNWA010009736">
    <property type="protein sequence ID" value="CAI9558531.1"/>
    <property type="molecule type" value="Genomic_DNA"/>
</dbReference>
<evidence type="ECO:0000313" key="2">
    <source>
        <dbReference type="Proteomes" id="UP001162483"/>
    </source>
</evidence>
<proteinExistence type="predicted"/>
<organism evidence="1 2">
    <name type="scientific">Staurois parvus</name>
    <dbReference type="NCBI Taxonomy" id="386267"/>
    <lineage>
        <taxon>Eukaryota</taxon>
        <taxon>Metazoa</taxon>
        <taxon>Chordata</taxon>
        <taxon>Craniata</taxon>
        <taxon>Vertebrata</taxon>
        <taxon>Euteleostomi</taxon>
        <taxon>Amphibia</taxon>
        <taxon>Batrachia</taxon>
        <taxon>Anura</taxon>
        <taxon>Neobatrachia</taxon>
        <taxon>Ranoidea</taxon>
        <taxon>Ranidae</taxon>
        <taxon>Staurois</taxon>
    </lineage>
</organism>
<protein>
    <submittedName>
        <fullName evidence="1">Uncharacterized protein</fullName>
    </submittedName>
</protein>
<feature type="non-terminal residue" evidence="1">
    <location>
        <position position="75"/>
    </location>
</feature>
<name>A0ABN9CFT2_9NEOB</name>
<accession>A0ABN9CFT2</accession>